<evidence type="ECO:0000256" key="1">
    <source>
        <dbReference type="ARBA" id="ARBA00022737"/>
    </source>
</evidence>
<dbReference type="GO" id="GO:0006620">
    <property type="term" value="P:post-translational protein targeting to endoplasmic reticulum membrane"/>
    <property type="evidence" value="ECO:0007669"/>
    <property type="project" value="TreeGrafter"/>
</dbReference>
<dbReference type="EMBL" id="RBNJ01032884">
    <property type="protein sequence ID" value="RUS12761.1"/>
    <property type="molecule type" value="Genomic_DNA"/>
</dbReference>
<evidence type="ECO:0000313" key="5">
    <source>
        <dbReference type="Proteomes" id="UP000274822"/>
    </source>
</evidence>
<sequence>VAALSTQITRKDVSEEERLKAETIKDEANALFAAHKYKDAVQKYTDAINLNPKIAAYYANRSFAYTKTEAYGYAVV</sequence>
<keyword evidence="2 3" id="KW-0802">TPR repeat</keyword>
<evidence type="ECO:0000256" key="2">
    <source>
        <dbReference type="ARBA" id="ARBA00022803"/>
    </source>
</evidence>
<dbReference type="InterPro" id="IPR011990">
    <property type="entry name" value="TPR-like_helical_dom_sf"/>
</dbReference>
<feature type="non-terminal residue" evidence="4">
    <location>
        <position position="1"/>
    </location>
</feature>
<dbReference type="PANTHER" id="PTHR45831">
    <property type="entry name" value="LD24721P"/>
    <property type="match status" value="1"/>
</dbReference>
<keyword evidence="1" id="KW-0677">Repeat</keyword>
<dbReference type="Proteomes" id="UP000274822">
    <property type="component" value="Unassembled WGS sequence"/>
</dbReference>
<dbReference type="Gene3D" id="1.25.40.10">
    <property type="entry name" value="Tetratricopeptide repeat domain"/>
    <property type="match status" value="1"/>
</dbReference>
<keyword evidence="5" id="KW-1185">Reference proteome</keyword>
<reference evidence="4 5" key="1">
    <citation type="journal article" date="2018" name="New Phytol.">
        <title>Phylogenomics of Endogonaceae and evolution of mycorrhizas within Mucoromycota.</title>
        <authorList>
            <person name="Chang Y."/>
            <person name="Desiro A."/>
            <person name="Na H."/>
            <person name="Sandor L."/>
            <person name="Lipzen A."/>
            <person name="Clum A."/>
            <person name="Barry K."/>
            <person name="Grigoriev I.V."/>
            <person name="Martin F.M."/>
            <person name="Stajich J.E."/>
            <person name="Smith M.E."/>
            <person name="Bonito G."/>
            <person name="Spatafora J.W."/>
        </authorList>
    </citation>
    <scope>NUCLEOTIDE SEQUENCE [LARGE SCALE GENOMIC DNA]</scope>
    <source>
        <strain evidence="4 5">AD002</strain>
    </source>
</reference>
<dbReference type="InterPro" id="IPR019734">
    <property type="entry name" value="TPR_rpt"/>
</dbReference>
<dbReference type="PROSITE" id="PS50005">
    <property type="entry name" value="TPR"/>
    <property type="match status" value="1"/>
</dbReference>
<comment type="caution">
    <text evidence="4">The sequence shown here is derived from an EMBL/GenBank/DDBJ whole genome shotgun (WGS) entry which is preliminary data.</text>
</comment>
<dbReference type="GO" id="GO:0060090">
    <property type="term" value="F:molecular adaptor activity"/>
    <property type="evidence" value="ECO:0007669"/>
    <property type="project" value="TreeGrafter"/>
</dbReference>
<name>A0A433P5E3_9FUNG</name>
<dbReference type="PANTHER" id="PTHR45831:SF2">
    <property type="entry name" value="LD24721P"/>
    <property type="match status" value="1"/>
</dbReference>
<dbReference type="AlphaFoldDB" id="A0A433P5E3"/>
<protein>
    <submittedName>
        <fullName evidence="4">Uncharacterized protein</fullName>
    </submittedName>
</protein>
<dbReference type="InterPro" id="IPR047150">
    <property type="entry name" value="SGT"/>
</dbReference>
<accession>A0A433P5E3</accession>
<dbReference type="GO" id="GO:0016020">
    <property type="term" value="C:membrane"/>
    <property type="evidence" value="ECO:0007669"/>
    <property type="project" value="TreeGrafter"/>
</dbReference>
<evidence type="ECO:0000256" key="3">
    <source>
        <dbReference type="PROSITE-ProRule" id="PRU00339"/>
    </source>
</evidence>
<dbReference type="GO" id="GO:0072380">
    <property type="term" value="C:TRC complex"/>
    <property type="evidence" value="ECO:0007669"/>
    <property type="project" value="TreeGrafter"/>
</dbReference>
<proteinExistence type="predicted"/>
<dbReference type="SUPFAM" id="SSF48452">
    <property type="entry name" value="TPR-like"/>
    <property type="match status" value="1"/>
</dbReference>
<evidence type="ECO:0000313" key="4">
    <source>
        <dbReference type="EMBL" id="RUS12761.1"/>
    </source>
</evidence>
<feature type="repeat" description="TPR" evidence="3">
    <location>
        <begin position="21"/>
        <end position="54"/>
    </location>
</feature>
<organism evidence="4 5">
    <name type="scientific">Jimgerdemannia flammicorona</name>
    <dbReference type="NCBI Taxonomy" id="994334"/>
    <lineage>
        <taxon>Eukaryota</taxon>
        <taxon>Fungi</taxon>
        <taxon>Fungi incertae sedis</taxon>
        <taxon>Mucoromycota</taxon>
        <taxon>Mucoromycotina</taxon>
        <taxon>Endogonomycetes</taxon>
        <taxon>Endogonales</taxon>
        <taxon>Endogonaceae</taxon>
        <taxon>Jimgerdemannia</taxon>
    </lineage>
</organism>
<gene>
    <name evidence="4" type="ORF">BC938DRAFT_478463</name>
</gene>